<comment type="caution">
    <text evidence="1">The sequence shown here is derived from an EMBL/GenBank/DDBJ whole genome shotgun (WGS) entry which is preliminary data.</text>
</comment>
<sequence length="60" mass="6836">MARELANRAGDRCPRYSNKDRLTGCDETTKALYLARRTFPPAKEKLEKAQPATLRVTLEI</sequence>
<organism evidence="1 2">
    <name type="scientific">Hyalomma asiaticum</name>
    <name type="common">Tick</name>
    <dbReference type="NCBI Taxonomy" id="266040"/>
    <lineage>
        <taxon>Eukaryota</taxon>
        <taxon>Metazoa</taxon>
        <taxon>Ecdysozoa</taxon>
        <taxon>Arthropoda</taxon>
        <taxon>Chelicerata</taxon>
        <taxon>Arachnida</taxon>
        <taxon>Acari</taxon>
        <taxon>Parasitiformes</taxon>
        <taxon>Ixodida</taxon>
        <taxon>Ixodoidea</taxon>
        <taxon>Ixodidae</taxon>
        <taxon>Hyalomminae</taxon>
        <taxon>Hyalomma</taxon>
    </lineage>
</organism>
<keyword evidence="2" id="KW-1185">Reference proteome</keyword>
<protein>
    <submittedName>
        <fullName evidence="1">Uncharacterized protein</fullName>
    </submittedName>
</protein>
<evidence type="ECO:0000313" key="2">
    <source>
        <dbReference type="Proteomes" id="UP000821845"/>
    </source>
</evidence>
<reference evidence="1" key="1">
    <citation type="submission" date="2020-05" db="EMBL/GenBank/DDBJ databases">
        <title>Large-scale comparative analyses of tick genomes elucidate their genetic diversity and vector capacities.</title>
        <authorList>
            <person name="Jia N."/>
            <person name="Wang J."/>
            <person name="Shi W."/>
            <person name="Du L."/>
            <person name="Sun Y."/>
            <person name="Zhan W."/>
            <person name="Jiang J."/>
            <person name="Wang Q."/>
            <person name="Zhang B."/>
            <person name="Ji P."/>
            <person name="Sakyi L.B."/>
            <person name="Cui X."/>
            <person name="Yuan T."/>
            <person name="Jiang B."/>
            <person name="Yang W."/>
            <person name="Lam T.T.-Y."/>
            <person name="Chang Q."/>
            <person name="Ding S."/>
            <person name="Wang X."/>
            <person name="Zhu J."/>
            <person name="Ruan X."/>
            <person name="Zhao L."/>
            <person name="Wei J."/>
            <person name="Que T."/>
            <person name="Du C."/>
            <person name="Cheng J."/>
            <person name="Dai P."/>
            <person name="Han X."/>
            <person name="Huang E."/>
            <person name="Gao Y."/>
            <person name="Liu J."/>
            <person name="Shao H."/>
            <person name="Ye R."/>
            <person name="Li L."/>
            <person name="Wei W."/>
            <person name="Wang X."/>
            <person name="Wang C."/>
            <person name="Yang T."/>
            <person name="Huo Q."/>
            <person name="Li W."/>
            <person name="Guo W."/>
            <person name="Chen H."/>
            <person name="Zhou L."/>
            <person name="Ni X."/>
            <person name="Tian J."/>
            <person name="Zhou Y."/>
            <person name="Sheng Y."/>
            <person name="Liu T."/>
            <person name="Pan Y."/>
            <person name="Xia L."/>
            <person name="Li J."/>
            <person name="Zhao F."/>
            <person name="Cao W."/>
        </authorList>
    </citation>
    <scope>NUCLEOTIDE SEQUENCE</scope>
    <source>
        <strain evidence="1">Hyas-2018</strain>
    </source>
</reference>
<dbReference type="Proteomes" id="UP000821845">
    <property type="component" value="Chromosome 4"/>
</dbReference>
<proteinExistence type="predicted"/>
<gene>
    <name evidence="1" type="ORF">HPB50_000386</name>
</gene>
<name>A0ACB7SDJ6_HYAAI</name>
<dbReference type="EMBL" id="CM023484">
    <property type="protein sequence ID" value="KAH6931788.1"/>
    <property type="molecule type" value="Genomic_DNA"/>
</dbReference>
<evidence type="ECO:0000313" key="1">
    <source>
        <dbReference type="EMBL" id="KAH6931788.1"/>
    </source>
</evidence>
<accession>A0ACB7SDJ6</accession>